<dbReference type="EMBL" id="ML208289">
    <property type="protein sequence ID" value="TFK72104.1"/>
    <property type="molecule type" value="Genomic_DNA"/>
</dbReference>
<reference evidence="1 2" key="1">
    <citation type="journal article" date="2019" name="Nat. Ecol. Evol.">
        <title>Megaphylogeny resolves global patterns of mushroom evolution.</title>
        <authorList>
            <person name="Varga T."/>
            <person name="Krizsan K."/>
            <person name="Foldi C."/>
            <person name="Dima B."/>
            <person name="Sanchez-Garcia M."/>
            <person name="Sanchez-Ramirez S."/>
            <person name="Szollosi G.J."/>
            <person name="Szarkandi J.G."/>
            <person name="Papp V."/>
            <person name="Albert L."/>
            <person name="Andreopoulos W."/>
            <person name="Angelini C."/>
            <person name="Antonin V."/>
            <person name="Barry K.W."/>
            <person name="Bougher N.L."/>
            <person name="Buchanan P."/>
            <person name="Buyck B."/>
            <person name="Bense V."/>
            <person name="Catcheside P."/>
            <person name="Chovatia M."/>
            <person name="Cooper J."/>
            <person name="Damon W."/>
            <person name="Desjardin D."/>
            <person name="Finy P."/>
            <person name="Geml J."/>
            <person name="Haridas S."/>
            <person name="Hughes K."/>
            <person name="Justo A."/>
            <person name="Karasinski D."/>
            <person name="Kautmanova I."/>
            <person name="Kiss B."/>
            <person name="Kocsube S."/>
            <person name="Kotiranta H."/>
            <person name="LaButti K.M."/>
            <person name="Lechner B.E."/>
            <person name="Liimatainen K."/>
            <person name="Lipzen A."/>
            <person name="Lukacs Z."/>
            <person name="Mihaltcheva S."/>
            <person name="Morgado L.N."/>
            <person name="Niskanen T."/>
            <person name="Noordeloos M.E."/>
            <person name="Ohm R.A."/>
            <person name="Ortiz-Santana B."/>
            <person name="Ovrebo C."/>
            <person name="Racz N."/>
            <person name="Riley R."/>
            <person name="Savchenko A."/>
            <person name="Shiryaev A."/>
            <person name="Soop K."/>
            <person name="Spirin V."/>
            <person name="Szebenyi C."/>
            <person name="Tomsovsky M."/>
            <person name="Tulloss R.E."/>
            <person name="Uehling J."/>
            <person name="Grigoriev I.V."/>
            <person name="Vagvolgyi C."/>
            <person name="Papp T."/>
            <person name="Martin F.M."/>
            <person name="Miettinen O."/>
            <person name="Hibbett D.S."/>
            <person name="Nagy L.G."/>
        </authorList>
    </citation>
    <scope>NUCLEOTIDE SEQUENCE [LARGE SCALE GENOMIC DNA]</scope>
    <source>
        <strain evidence="1 2">NL-1719</strain>
    </source>
</reference>
<organism evidence="1 2">
    <name type="scientific">Pluteus cervinus</name>
    <dbReference type="NCBI Taxonomy" id="181527"/>
    <lineage>
        <taxon>Eukaryota</taxon>
        <taxon>Fungi</taxon>
        <taxon>Dikarya</taxon>
        <taxon>Basidiomycota</taxon>
        <taxon>Agaricomycotina</taxon>
        <taxon>Agaricomycetes</taxon>
        <taxon>Agaricomycetidae</taxon>
        <taxon>Agaricales</taxon>
        <taxon>Pluteineae</taxon>
        <taxon>Pluteaceae</taxon>
        <taxon>Pluteus</taxon>
    </lineage>
</organism>
<dbReference type="Proteomes" id="UP000308600">
    <property type="component" value="Unassembled WGS sequence"/>
</dbReference>
<protein>
    <submittedName>
        <fullName evidence="1">Uncharacterized protein</fullName>
    </submittedName>
</protein>
<keyword evidence="2" id="KW-1185">Reference proteome</keyword>
<name>A0ACD3B3A9_9AGAR</name>
<accession>A0ACD3B3A9</accession>
<evidence type="ECO:0000313" key="2">
    <source>
        <dbReference type="Proteomes" id="UP000308600"/>
    </source>
</evidence>
<evidence type="ECO:0000313" key="1">
    <source>
        <dbReference type="EMBL" id="TFK72104.1"/>
    </source>
</evidence>
<proteinExistence type="predicted"/>
<gene>
    <name evidence="1" type="ORF">BDN72DRAFT_895087</name>
</gene>
<sequence>MSTNRAESGTQSPPLEATGSHIPMGYSSIHGGKIEIVSDSKQRERYFSSENAEVSESTADPKSANVEKTTSDSGKASK</sequence>